<gene>
    <name evidence="4" type="ORF">MUB46_06505</name>
</gene>
<evidence type="ECO:0000259" key="2">
    <source>
        <dbReference type="Pfam" id="PF03972"/>
    </source>
</evidence>
<dbReference type="AlphaFoldDB" id="A0AAW5QXW0"/>
<dbReference type="Pfam" id="PF19305">
    <property type="entry name" value="MmgE_PrpD_C"/>
    <property type="match status" value="1"/>
</dbReference>
<dbReference type="Gene3D" id="1.10.4100.10">
    <property type="entry name" value="2-methylcitrate dehydratase PrpD"/>
    <property type="match status" value="1"/>
</dbReference>
<name>A0AAW5QXW0_9HYPH</name>
<accession>A0AAW5QXW0</accession>
<organism evidence="4 5">
    <name type="scientific">Microbaculum marinisediminis</name>
    <dbReference type="NCBI Taxonomy" id="2931392"/>
    <lineage>
        <taxon>Bacteria</taxon>
        <taxon>Pseudomonadati</taxon>
        <taxon>Pseudomonadota</taxon>
        <taxon>Alphaproteobacteria</taxon>
        <taxon>Hyphomicrobiales</taxon>
        <taxon>Tepidamorphaceae</taxon>
        <taxon>Microbaculum</taxon>
    </lineage>
</organism>
<evidence type="ECO:0000313" key="5">
    <source>
        <dbReference type="Proteomes" id="UP001320898"/>
    </source>
</evidence>
<feature type="domain" description="MmgE/PrpD C-terminal" evidence="3">
    <location>
        <begin position="265"/>
        <end position="433"/>
    </location>
</feature>
<comment type="caution">
    <text evidence="4">The sequence shown here is derived from an EMBL/GenBank/DDBJ whole genome shotgun (WGS) entry which is preliminary data.</text>
</comment>
<dbReference type="Proteomes" id="UP001320898">
    <property type="component" value="Unassembled WGS sequence"/>
</dbReference>
<dbReference type="SUPFAM" id="SSF103378">
    <property type="entry name" value="2-methylcitrate dehydratase PrpD"/>
    <property type="match status" value="1"/>
</dbReference>
<evidence type="ECO:0000313" key="4">
    <source>
        <dbReference type="EMBL" id="MCT8971498.1"/>
    </source>
</evidence>
<protein>
    <submittedName>
        <fullName evidence="4">MmgE/PrpD family protein</fullName>
    </submittedName>
</protein>
<dbReference type="InterPro" id="IPR042188">
    <property type="entry name" value="MmgE/PrpD_sf_2"/>
</dbReference>
<evidence type="ECO:0000256" key="1">
    <source>
        <dbReference type="ARBA" id="ARBA00006174"/>
    </source>
</evidence>
<dbReference type="InterPro" id="IPR045336">
    <property type="entry name" value="MmgE_PrpD_N"/>
</dbReference>
<dbReference type="Gene3D" id="3.30.1330.120">
    <property type="entry name" value="2-methylcitrate dehydratase PrpD"/>
    <property type="match status" value="1"/>
</dbReference>
<dbReference type="PANTHER" id="PTHR16943:SF8">
    <property type="entry name" value="2-METHYLCITRATE DEHYDRATASE"/>
    <property type="match status" value="1"/>
</dbReference>
<keyword evidence="5" id="KW-1185">Reference proteome</keyword>
<reference evidence="4 5" key="1">
    <citation type="submission" date="2022-04" db="EMBL/GenBank/DDBJ databases">
        <authorList>
            <person name="Ye Y.-Q."/>
            <person name="Du Z.-J."/>
        </authorList>
    </citation>
    <scope>NUCLEOTIDE SEQUENCE [LARGE SCALE GENOMIC DNA]</scope>
    <source>
        <strain evidence="4 5">A6E488</strain>
    </source>
</reference>
<dbReference type="RefSeq" id="WP_261615079.1">
    <property type="nucleotide sequence ID" value="NZ_JALIDZ010000003.1"/>
</dbReference>
<feature type="domain" description="MmgE/PrpD N-terminal" evidence="2">
    <location>
        <begin position="5"/>
        <end position="240"/>
    </location>
</feature>
<sequence length="447" mass="47911">MNITREIAARVATTRFEDFSDHDVAYSKTLAMSALGAMVAGPHCAGSDIVTRYVNRAGGAAEASVLGASMMAPVEMAALANGTYAHATEYEDDSFPEAVSSYTLFPAILALGEKLGSDGKDVITAFILSYEAQARIGLACREARRLGYMVLSLAGSIGCALGAARLMHLDTEKTANAIAIAASQASGLGYQTGTMSHIAEMGFAARNGLTAALLASDGFTGQKDILEAPRGLFNIITAGKVENPEAILADWGKPFRINEIGIKSYPCCYHLQRMIETTLAIREEGVSVEDIDNITVEVNAFFPTVVQHEEPNDEIQAQFSLPHAMAIAMLEPRVLPAGFSKAKINDPAFAAFRKKVTTVVREDWGWTPTGWTPNITYNLTDGRTITRRPETAKGQPPALLGFDECVPKYRGCVEGIVAEADIARSIEIMAELETCEDVGDLMRAVAT</sequence>
<dbReference type="InterPro" id="IPR042183">
    <property type="entry name" value="MmgE/PrpD_sf_1"/>
</dbReference>
<dbReference type="Pfam" id="PF03972">
    <property type="entry name" value="MmgE_PrpD_N"/>
    <property type="match status" value="1"/>
</dbReference>
<dbReference type="PANTHER" id="PTHR16943">
    <property type="entry name" value="2-METHYLCITRATE DEHYDRATASE-RELATED"/>
    <property type="match status" value="1"/>
</dbReference>
<dbReference type="InterPro" id="IPR045337">
    <property type="entry name" value="MmgE_PrpD_C"/>
</dbReference>
<comment type="similarity">
    <text evidence="1">Belongs to the PrpD family.</text>
</comment>
<evidence type="ECO:0000259" key="3">
    <source>
        <dbReference type="Pfam" id="PF19305"/>
    </source>
</evidence>
<proteinExistence type="inferred from homology"/>
<dbReference type="EMBL" id="JALIDZ010000003">
    <property type="protein sequence ID" value="MCT8971498.1"/>
    <property type="molecule type" value="Genomic_DNA"/>
</dbReference>
<dbReference type="InterPro" id="IPR036148">
    <property type="entry name" value="MmgE/PrpD_sf"/>
</dbReference>
<dbReference type="GO" id="GO:0016829">
    <property type="term" value="F:lyase activity"/>
    <property type="evidence" value="ECO:0007669"/>
    <property type="project" value="InterPro"/>
</dbReference>
<dbReference type="InterPro" id="IPR005656">
    <property type="entry name" value="MmgE_PrpD"/>
</dbReference>